<dbReference type="AlphaFoldDB" id="A0AAV9APP7"/>
<proteinExistence type="inferred from homology"/>
<comment type="similarity">
    <text evidence="2">Belongs to the glycosyltransferase 47 family.</text>
</comment>
<keyword evidence="4" id="KW-0735">Signal-anchor</keyword>
<reference evidence="9" key="1">
    <citation type="journal article" date="2023" name="Nat. Commun.">
        <title>Diploid and tetraploid genomes of Acorus and the evolution of monocots.</title>
        <authorList>
            <person name="Ma L."/>
            <person name="Liu K.W."/>
            <person name="Li Z."/>
            <person name="Hsiao Y.Y."/>
            <person name="Qi Y."/>
            <person name="Fu T."/>
            <person name="Tang G.D."/>
            <person name="Zhang D."/>
            <person name="Sun W.H."/>
            <person name="Liu D.K."/>
            <person name="Li Y."/>
            <person name="Chen G.Z."/>
            <person name="Liu X.D."/>
            <person name="Liao X.Y."/>
            <person name="Jiang Y.T."/>
            <person name="Yu X."/>
            <person name="Hao Y."/>
            <person name="Huang J."/>
            <person name="Zhao X.W."/>
            <person name="Ke S."/>
            <person name="Chen Y.Y."/>
            <person name="Wu W.L."/>
            <person name="Hsu J.L."/>
            <person name="Lin Y.F."/>
            <person name="Huang M.D."/>
            <person name="Li C.Y."/>
            <person name="Huang L."/>
            <person name="Wang Z.W."/>
            <person name="Zhao X."/>
            <person name="Zhong W.Y."/>
            <person name="Peng D.H."/>
            <person name="Ahmad S."/>
            <person name="Lan S."/>
            <person name="Zhang J.S."/>
            <person name="Tsai W.C."/>
            <person name="Van de Peer Y."/>
            <person name="Liu Z.J."/>
        </authorList>
    </citation>
    <scope>NUCLEOTIDE SEQUENCE</scope>
    <source>
        <strain evidence="9">SCP</strain>
    </source>
</reference>
<keyword evidence="7" id="KW-1133">Transmembrane helix</keyword>
<evidence type="ECO:0000313" key="10">
    <source>
        <dbReference type="Proteomes" id="UP001179952"/>
    </source>
</evidence>
<comment type="caution">
    <text evidence="9">The sequence shown here is derived from an EMBL/GenBank/DDBJ whole genome shotgun (WGS) entry which is preliminary data.</text>
</comment>
<keyword evidence="3" id="KW-0808">Transferase</keyword>
<keyword evidence="10" id="KW-1185">Reference proteome</keyword>
<keyword evidence="7" id="KW-0812">Transmembrane</keyword>
<evidence type="ECO:0000256" key="5">
    <source>
        <dbReference type="ARBA" id="ARBA00023034"/>
    </source>
</evidence>
<gene>
    <name evidence="9" type="ORF">QJS04_geneDACA000231</name>
</gene>
<keyword evidence="7" id="KW-0472">Membrane</keyword>
<evidence type="ECO:0000256" key="2">
    <source>
        <dbReference type="ARBA" id="ARBA00010271"/>
    </source>
</evidence>
<dbReference type="GO" id="GO:0016757">
    <property type="term" value="F:glycosyltransferase activity"/>
    <property type="evidence" value="ECO:0007669"/>
    <property type="project" value="UniProtKB-KW"/>
</dbReference>
<protein>
    <submittedName>
        <fullName evidence="9">Glucuronoxylan glucuronosyltransferase IRX7</fullName>
    </submittedName>
</protein>
<comment type="subcellular location">
    <subcellularLocation>
        <location evidence="1">Golgi apparatus membrane</location>
        <topology evidence="1">Single-pass type II membrane protein</topology>
    </subcellularLocation>
</comment>
<organism evidence="9 10">
    <name type="scientific">Acorus gramineus</name>
    <name type="common">Dwarf sweet flag</name>
    <dbReference type="NCBI Taxonomy" id="55184"/>
    <lineage>
        <taxon>Eukaryota</taxon>
        <taxon>Viridiplantae</taxon>
        <taxon>Streptophyta</taxon>
        <taxon>Embryophyta</taxon>
        <taxon>Tracheophyta</taxon>
        <taxon>Spermatophyta</taxon>
        <taxon>Magnoliopsida</taxon>
        <taxon>Liliopsida</taxon>
        <taxon>Acoraceae</taxon>
        <taxon>Acorus</taxon>
    </lineage>
</organism>
<dbReference type="EMBL" id="JAUJYN010000007">
    <property type="protein sequence ID" value="KAK1266142.1"/>
    <property type="molecule type" value="Genomic_DNA"/>
</dbReference>
<dbReference type="Proteomes" id="UP001179952">
    <property type="component" value="Unassembled WGS sequence"/>
</dbReference>
<dbReference type="Pfam" id="PF03016">
    <property type="entry name" value="Exostosin_GT47"/>
    <property type="match status" value="1"/>
</dbReference>
<evidence type="ECO:0000256" key="4">
    <source>
        <dbReference type="ARBA" id="ARBA00022968"/>
    </source>
</evidence>
<dbReference type="GO" id="GO:0000139">
    <property type="term" value="C:Golgi membrane"/>
    <property type="evidence" value="ECO:0007669"/>
    <property type="project" value="UniProtKB-SubCell"/>
</dbReference>
<evidence type="ECO:0000256" key="1">
    <source>
        <dbReference type="ARBA" id="ARBA00004323"/>
    </source>
</evidence>
<evidence type="ECO:0000259" key="8">
    <source>
        <dbReference type="Pfam" id="PF03016"/>
    </source>
</evidence>
<feature type="transmembrane region" description="Helical" evidence="7">
    <location>
        <begin position="135"/>
        <end position="154"/>
    </location>
</feature>
<feature type="region of interest" description="Disordered" evidence="6">
    <location>
        <begin position="53"/>
        <end position="88"/>
    </location>
</feature>
<evidence type="ECO:0000313" key="9">
    <source>
        <dbReference type="EMBL" id="KAK1266142.1"/>
    </source>
</evidence>
<keyword evidence="3" id="KW-0328">Glycosyltransferase</keyword>
<sequence>MYSLLSLASPFPTVLFHYLIIHPPLEHHPNLLYYQPLSTNAHHQLLQATTPSHFPISLKPPPPPKKKKKNTHLHFHSTSNNNPKAPSHSFKSLPKINMSLQTPTNNYHKKMKLLHRPIRTNIPERSLLSIKNLRWLLLLWFSLSLFFLLISLSTTTTKNSNFSSLRIYIYDLPSTYNSDWLSNPRCATHLFASEVAIHRALLRSPARTTDPSQADFFFVPVYVSCNFSTLNGFPALGHARGLLYSAVHRISSDMPYWNRSRGSDHVFVASHDFGACFHAMEDVAMAAGVPEFMRNSIVLQTFGVTRPHTCQNVEHVLIPPYVSPESVRSTSDPATAERDIFAFFRGKMEVHPKNVSGRFYSKRVRTEIWRRYGNDGRFYVKRKRYDGYRLEIGRSTFCLCPLGWAPWSPRLVEAVALGCVPVIIADGIRLPFPETVRWPEISLSVSESDIGSLAHVLEHVAATNLSVIQRNLWDPAVRRALMFNEEVQYGDATWHVLVALEGKLRRRRMSD</sequence>
<dbReference type="PANTHER" id="PTHR11062:SF229">
    <property type="entry name" value="GLUCURONOXYLAN GLUCURONOSYLTRANSFERASE IRX7-RELATED"/>
    <property type="match status" value="1"/>
</dbReference>
<evidence type="ECO:0000256" key="3">
    <source>
        <dbReference type="ARBA" id="ARBA00022676"/>
    </source>
</evidence>
<reference evidence="9" key="2">
    <citation type="submission" date="2023-06" db="EMBL/GenBank/DDBJ databases">
        <authorList>
            <person name="Ma L."/>
            <person name="Liu K.-W."/>
            <person name="Li Z."/>
            <person name="Hsiao Y.-Y."/>
            <person name="Qi Y."/>
            <person name="Fu T."/>
            <person name="Tang G."/>
            <person name="Zhang D."/>
            <person name="Sun W.-H."/>
            <person name="Liu D.-K."/>
            <person name="Li Y."/>
            <person name="Chen G.-Z."/>
            <person name="Liu X.-D."/>
            <person name="Liao X.-Y."/>
            <person name="Jiang Y.-T."/>
            <person name="Yu X."/>
            <person name="Hao Y."/>
            <person name="Huang J."/>
            <person name="Zhao X.-W."/>
            <person name="Ke S."/>
            <person name="Chen Y.-Y."/>
            <person name="Wu W.-L."/>
            <person name="Hsu J.-L."/>
            <person name="Lin Y.-F."/>
            <person name="Huang M.-D."/>
            <person name="Li C.-Y."/>
            <person name="Huang L."/>
            <person name="Wang Z.-W."/>
            <person name="Zhao X."/>
            <person name="Zhong W.-Y."/>
            <person name="Peng D.-H."/>
            <person name="Ahmad S."/>
            <person name="Lan S."/>
            <person name="Zhang J.-S."/>
            <person name="Tsai W.-C."/>
            <person name="Van De Peer Y."/>
            <person name="Liu Z.-J."/>
        </authorList>
    </citation>
    <scope>NUCLEOTIDE SEQUENCE</scope>
    <source>
        <strain evidence="9">SCP</strain>
        <tissue evidence="9">Leaves</tissue>
    </source>
</reference>
<feature type="domain" description="Exostosin GT47" evidence="8">
    <location>
        <begin position="164"/>
        <end position="459"/>
    </location>
</feature>
<dbReference type="GO" id="GO:0010417">
    <property type="term" value="P:glucuronoxylan biosynthetic process"/>
    <property type="evidence" value="ECO:0007669"/>
    <property type="project" value="TreeGrafter"/>
</dbReference>
<dbReference type="PANTHER" id="PTHR11062">
    <property type="entry name" value="EXOSTOSIN HEPARAN SULFATE GLYCOSYLTRANSFERASE -RELATED"/>
    <property type="match status" value="1"/>
</dbReference>
<accession>A0AAV9APP7</accession>
<name>A0AAV9APP7_ACOGR</name>
<feature type="compositionally biased region" description="Basic residues" evidence="6">
    <location>
        <begin position="64"/>
        <end position="75"/>
    </location>
</feature>
<keyword evidence="5" id="KW-0333">Golgi apparatus</keyword>
<dbReference type="InterPro" id="IPR040911">
    <property type="entry name" value="Exostosin_GT47"/>
</dbReference>
<dbReference type="InterPro" id="IPR004263">
    <property type="entry name" value="Exostosin"/>
</dbReference>
<evidence type="ECO:0000256" key="7">
    <source>
        <dbReference type="SAM" id="Phobius"/>
    </source>
</evidence>
<evidence type="ECO:0000256" key="6">
    <source>
        <dbReference type="SAM" id="MobiDB-lite"/>
    </source>
</evidence>